<protein>
    <submittedName>
        <fullName evidence="3">Outer membrane protein TolC</fullName>
    </submittedName>
</protein>
<dbReference type="InterPro" id="IPR003423">
    <property type="entry name" value="OMP_efflux"/>
</dbReference>
<feature type="signal peptide" evidence="2">
    <location>
        <begin position="1"/>
        <end position="28"/>
    </location>
</feature>
<dbReference type="PANTHER" id="PTHR30203">
    <property type="entry name" value="OUTER MEMBRANE CATION EFFLUX PROTEIN"/>
    <property type="match status" value="1"/>
</dbReference>
<reference evidence="3 4" key="1">
    <citation type="submission" date="2018-04" db="EMBL/GenBank/DDBJ databases">
        <title>Genomic Encyclopedia of Type Strains, Phase IV (KMG-IV): sequencing the most valuable type-strain genomes for metagenomic binning, comparative biology and taxonomic classification.</title>
        <authorList>
            <person name="Goeker M."/>
        </authorList>
    </citation>
    <scope>NUCLEOTIDE SEQUENCE [LARGE SCALE GENOMIC DNA]</scope>
    <source>
        <strain evidence="3 4">DSM 104150</strain>
    </source>
</reference>
<proteinExistence type="inferred from homology"/>
<gene>
    <name evidence="3" type="ORF">C8D93_11519</name>
</gene>
<comment type="similarity">
    <text evidence="1">Belongs to the outer membrane factor (OMF) (TC 1.B.17) family.</text>
</comment>
<comment type="caution">
    <text evidence="3">The sequence shown here is derived from an EMBL/GenBank/DDBJ whole genome shotgun (WGS) entry which is preliminary data.</text>
</comment>
<keyword evidence="4" id="KW-1185">Reference proteome</keyword>
<evidence type="ECO:0000313" key="3">
    <source>
        <dbReference type="EMBL" id="PXV63710.1"/>
    </source>
</evidence>
<dbReference type="EMBL" id="QICN01000015">
    <property type="protein sequence ID" value="PXV63710.1"/>
    <property type="molecule type" value="Genomic_DNA"/>
</dbReference>
<dbReference type="SUPFAM" id="SSF56954">
    <property type="entry name" value="Outer membrane efflux proteins (OEP)"/>
    <property type="match status" value="1"/>
</dbReference>
<evidence type="ECO:0000313" key="4">
    <source>
        <dbReference type="Proteomes" id="UP000248330"/>
    </source>
</evidence>
<keyword evidence="2" id="KW-0732">Signal</keyword>
<dbReference type="GO" id="GO:0015562">
    <property type="term" value="F:efflux transmembrane transporter activity"/>
    <property type="evidence" value="ECO:0007669"/>
    <property type="project" value="InterPro"/>
</dbReference>
<feature type="chain" id="PRO_5016458956" evidence="2">
    <location>
        <begin position="29"/>
        <end position="433"/>
    </location>
</feature>
<evidence type="ECO:0000256" key="2">
    <source>
        <dbReference type="SAM" id="SignalP"/>
    </source>
</evidence>
<organism evidence="3 4">
    <name type="scientific">Sinimarinibacterium flocculans</name>
    <dbReference type="NCBI Taxonomy" id="985250"/>
    <lineage>
        <taxon>Bacteria</taxon>
        <taxon>Pseudomonadati</taxon>
        <taxon>Pseudomonadota</taxon>
        <taxon>Gammaproteobacteria</taxon>
        <taxon>Nevskiales</taxon>
        <taxon>Nevskiaceae</taxon>
        <taxon>Sinimarinibacterium</taxon>
    </lineage>
</organism>
<dbReference type="PANTHER" id="PTHR30203:SF24">
    <property type="entry name" value="BLR4935 PROTEIN"/>
    <property type="match status" value="1"/>
</dbReference>
<sequence>MIPVFRRAAARLLSGALPLALLPFTLGAQPAADVALKLPEAANLAVSAQPLLQGLEAQTRAARETAVAARQLPDPQLFTGIADLPVNTDDAYSLTRDGDTQIVVGLMQEFPRAQKRRLRGELSEREAARLDAEHDLARRAIRRDASLAWLELWRYDQLLSLARASLREAEAQTQAVEIALKTGTTATQAEFLAARQEADRRRDEVAAAEQSVAHARNALSRWIGEAAWRPVSPQLPETPTLPSLAATLDRVRAHPQLAGASAQVAAAQTGAALAQAAFKPDWRVELGYGYRPAFSEMLMLQVGVDLPVFTRNRQDRGLAAALAQRDAAEFAVEDASRQLVAEARLNHHDYERLTIRLQDYEQTLLPQSRNRITAALAGWRSGRNALREVLDARRAALEIQMARLDLQHDLARRFVQLTYLGAFEIDAGENTHE</sequence>
<dbReference type="Proteomes" id="UP000248330">
    <property type="component" value="Unassembled WGS sequence"/>
</dbReference>
<accession>A0A318E623</accession>
<dbReference type="Gene3D" id="1.20.1600.10">
    <property type="entry name" value="Outer membrane efflux proteins (OEP)"/>
    <property type="match status" value="1"/>
</dbReference>
<dbReference type="AlphaFoldDB" id="A0A318E623"/>
<dbReference type="RefSeq" id="WP_110266851.1">
    <property type="nucleotide sequence ID" value="NZ_CAWNXA010000015.1"/>
</dbReference>
<dbReference type="Pfam" id="PF02321">
    <property type="entry name" value="OEP"/>
    <property type="match status" value="1"/>
</dbReference>
<name>A0A318E623_9GAMM</name>
<dbReference type="InterPro" id="IPR010131">
    <property type="entry name" value="MdtP/NodT-like"/>
</dbReference>
<evidence type="ECO:0000256" key="1">
    <source>
        <dbReference type="ARBA" id="ARBA00007613"/>
    </source>
</evidence>
<dbReference type="OrthoDB" id="5607838at2"/>